<evidence type="ECO:0008006" key="4">
    <source>
        <dbReference type="Google" id="ProtNLM"/>
    </source>
</evidence>
<evidence type="ECO:0000256" key="1">
    <source>
        <dbReference type="SAM" id="Coils"/>
    </source>
</evidence>
<dbReference type="EMBL" id="JARKIF010000008">
    <property type="protein sequence ID" value="KAJ7633164.1"/>
    <property type="molecule type" value="Genomic_DNA"/>
</dbReference>
<proteinExistence type="predicted"/>
<reference evidence="2" key="1">
    <citation type="submission" date="2023-03" db="EMBL/GenBank/DDBJ databases">
        <title>Massive genome expansion in bonnet fungi (Mycena s.s.) driven by repeated elements and novel gene families across ecological guilds.</title>
        <authorList>
            <consortium name="Lawrence Berkeley National Laboratory"/>
            <person name="Harder C.B."/>
            <person name="Miyauchi S."/>
            <person name="Viragh M."/>
            <person name="Kuo A."/>
            <person name="Thoen E."/>
            <person name="Andreopoulos B."/>
            <person name="Lu D."/>
            <person name="Skrede I."/>
            <person name="Drula E."/>
            <person name="Henrissat B."/>
            <person name="Morin E."/>
            <person name="Kohler A."/>
            <person name="Barry K."/>
            <person name="LaButti K."/>
            <person name="Morin E."/>
            <person name="Salamov A."/>
            <person name="Lipzen A."/>
            <person name="Mereny Z."/>
            <person name="Hegedus B."/>
            <person name="Baldrian P."/>
            <person name="Stursova M."/>
            <person name="Weitz H."/>
            <person name="Taylor A."/>
            <person name="Grigoriev I.V."/>
            <person name="Nagy L.G."/>
            <person name="Martin F."/>
            <person name="Kauserud H."/>
        </authorList>
    </citation>
    <scope>NUCLEOTIDE SEQUENCE</scope>
    <source>
        <strain evidence="2">9284</strain>
    </source>
</reference>
<gene>
    <name evidence="2" type="ORF">FB45DRAFT_1003310</name>
</gene>
<evidence type="ECO:0000313" key="2">
    <source>
        <dbReference type="EMBL" id="KAJ7633164.1"/>
    </source>
</evidence>
<accession>A0AAD7BXM2</accession>
<dbReference type="Proteomes" id="UP001221142">
    <property type="component" value="Unassembled WGS sequence"/>
</dbReference>
<organism evidence="2 3">
    <name type="scientific">Roridomyces roridus</name>
    <dbReference type="NCBI Taxonomy" id="1738132"/>
    <lineage>
        <taxon>Eukaryota</taxon>
        <taxon>Fungi</taxon>
        <taxon>Dikarya</taxon>
        <taxon>Basidiomycota</taxon>
        <taxon>Agaricomycotina</taxon>
        <taxon>Agaricomycetes</taxon>
        <taxon>Agaricomycetidae</taxon>
        <taxon>Agaricales</taxon>
        <taxon>Marasmiineae</taxon>
        <taxon>Mycenaceae</taxon>
        <taxon>Roridomyces</taxon>
    </lineage>
</organism>
<protein>
    <recommendedName>
        <fullName evidence="4">F-box domain-containing protein</fullName>
    </recommendedName>
</protein>
<keyword evidence="3" id="KW-1185">Reference proteome</keyword>
<sequence>MTSSTLAPTRARIEQLDAEMERLQRLMDSLLAEREQCQQTLADYKYPILTLPAEITSEIFMQFLPSYPHRPSVIGPQSPSFLLQICRRWRDVASATPALWSTMKLKLYNPRHHAQQRDLPKMWLQRSGNCSLSLLLDYLKGVEDEESIVEECIDALLSHASRWQDMEMLLPLEGLRNIAGSMPLLRSMTMGMESGEERPETPVALFTDAPALKRVVLYGSFDPFLVALPWSQITSLTAEAVYAKEAVEILRHATIQDYFSIPPLPLRSLRLQCAGRGTDEMRQLFTALQLPALQTFASQWISARD</sequence>
<name>A0AAD7BXM2_9AGAR</name>
<keyword evidence="1" id="KW-0175">Coiled coil</keyword>
<feature type="coiled-coil region" evidence="1">
    <location>
        <begin position="6"/>
        <end position="40"/>
    </location>
</feature>
<comment type="caution">
    <text evidence="2">The sequence shown here is derived from an EMBL/GenBank/DDBJ whole genome shotgun (WGS) entry which is preliminary data.</text>
</comment>
<evidence type="ECO:0000313" key="3">
    <source>
        <dbReference type="Proteomes" id="UP001221142"/>
    </source>
</evidence>
<dbReference type="AlphaFoldDB" id="A0AAD7BXM2"/>